<keyword evidence="3" id="KW-1185">Reference proteome</keyword>
<dbReference type="EMBL" id="LUTQ01000118">
    <property type="protein sequence ID" value="OSN03702.1"/>
    <property type="molecule type" value="Genomic_DNA"/>
</dbReference>
<organism evidence="2 3">
    <name type="scientific">Lonsdalea iberica</name>
    <dbReference type="NCBI Taxonomy" id="1082703"/>
    <lineage>
        <taxon>Bacteria</taxon>
        <taxon>Pseudomonadati</taxon>
        <taxon>Pseudomonadota</taxon>
        <taxon>Gammaproteobacteria</taxon>
        <taxon>Enterobacterales</taxon>
        <taxon>Pectobacteriaceae</taxon>
        <taxon>Lonsdalea</taxon>
    </lineage>
</organism>
<proteinExistence type="predicted"/>
<dbReference type="CDD" id="cd20686">
    <property type="entry name" value="CdiA-CT_Ec-like"/>
    <property type="match status" value="1"/>
</dbReference>
<dbReference type="Proteomes" id="UP000194040">
    <property type="component" value="Unassembled WGS sequence"/>
</dbReference>
<dbReference type="Pfam" id="PF14436">
    <property type="entry name" value="EndoU_bacteria"/>
    <property type="match status" value="1"/>
</dbReference>
<accession>A0ABX3XBX0</accession>
<evidence type="ECO:0000313" key="3">
    <source>
        <dbReference type="Proteomes" id="UP000194040"/>
    </source>
</evidence>
<name>A0ABX3XBX0_9GAMM</name>
<evidence type="ECO:0000313" key="2">
    <source>
        <dbReference type="EMBL" id="OSN03702.1"/>
    </source>
</evidence>
<protein>
    <recommendedName>
        <fullName evidence="1">Bacterial EndoU nuclease domain-containing protein</fullName>
    </recommendedName>
</protein>
<gene>
    <name evidence="2" type="ORF">AU512_16585</name>
</gene>
<sequence>MKIISQESGMSGITHVKYQIPAKDRAGNIVGYKNEILEKTIYDPKVLSDEKILQLGQQAAASGYKNAITSGGREYTATAGGVKFQVYLDQKNGTVTNFFPVTK</sequence>
<reference evidence="2 3" key="1">
    <citation type="submission" date="2016-02" db="EMBL/GenBank/DDBJ databases">
        <title>Species-wide whole genome sequencing reveals diversity, host range in Lonsdalea quercina.</title>
        <authorList>
            <person name="Li Y."/>
        </authorList>
    </citation>
    <scope>NUCLEOTIDE SEQUENCE [LARGE SCALE GENOMIC DNA]</scope>
    <source>
        <strain evidence="2 3">LMG 26265</strain>
    </source>
</reference>
<comment type="caution">
    <text evidence="2">The sequence shown here is derived from an EMBL/GenBank/DDBJ whole genome shotgun (WGS) entry which is preliminary data.</text>
</comment>
<evidence type="ECO:0000259" key="1">
    <source>
        <dbReference type="Pfam" id="PF14436"/>
    </source>
</evidence>
<dbReference type="InterPro" id="IPR029501">
    <property type="entry name" value="EndoU_bac"/>
</dbReference>
<feature type="domain" description="Bacterial EndoU nuclease" evidence="1">
    <location>
        <begin position="18"/>
        <end position="101"/>
    </location>
</feature>